<keyword evidence="1" id="KW-0812">Transmembrane</keyword>
<evidence type="ECO:0000256" key="1">
    <source>
        <dbReference type="SAM" id="Phobius"/>
    </source>
</evidence>
<accession>A0A835DQG0</accession>
<proteinExistence type="predicted"/>
<keyword evidence="3" id="KW-1185">Reference proteome</keyword>
<feature type="transmembrane region" description="Helical" evidence="1">
    <location>
        <begin position="284"/>
        <end position="305"/>
    </location>
</feature>
<dbReference type="PANTHER" id="PTHR34115:SF5">
    <property type="entry name" value="PROTEIN, PUTATIVE-RELATED"/>
    <property type="match status" value="1"/>
</dbReference>
<name>A0A835DQG0_TETSI</name>
<dbReference type="InterPro" id="IPR053258">
    <property type="entry name" value="Ca-permeable_cation_channel"/>
</dbReference>
<organism evidence="2 3">
    <name type="scientific">Tetracentron sinense</name>
    <name type="common">Spur-leaf</name>
    <dbReference type="NCBI Taxonomy" id="13715"/>
    <lineage>
        <taxon>Eukaryota</taxon>
        <taxon>Viridiplantae</taxon>
        <taxon>Streptophyta</taxon>
        <taxon>Embryophyta</taxon>
        <taxon>Tracheophyta</taxon>
        <taxon>Spermatophyta</taxon>
        <taxon>Magnoliopsida</taxon>
        <taxon>Trochodendrales</taxon>
        <taxon>Trochodendraceae</taxon>
        <taxon>Tetracentron</taxon>
    </lineage>
</organism>
<dbReference type="AlphaFoldDB" id="A0A835DQG0"/>
<protein>
    <submittedName>
        <fullName evidence="2">Uncharacterized protein</fullName>
    </submittedName>
</protein>
<feature type="transmembrane region" description="Helical" evidence="1">
    <location>
        <begin position="311"/>
        <end position="330"/>
    </location>
</feature>
<evidence type="ECO:0000313" key="2">
    <source>
        <dbReference type="EMBL" id="KAF8412933.1"/>
    </source>
</evidence>
<dbReference type="EMBL" id="JABCRI010000001">
    <property type="protein sequence ID" value="KAF8412933.1"/>
    <property type="molecule type" value="Genomic_DNA"/>
</dbReference>
<reference evidence="2 3" key="1">
    <citation type="submission" date="2020-04" db="EMBL/GenBank/DDBJ databases">
        <title>Plant Genome Project.</title>
        <authorList>
            <person name="Zhang R.-G."/>
        </authorList>
    </citation>
    <scope>NUCLEOTIDE SEQUENCE [LARGE SCALE GENOMIC DNA]</scope>
    <source>
        <strain evidence="2">YNK0</strain>
        <tissue evidence="2">Leaf</tissue>
    </source>
</reference>
<keyword evidence="1" id="KW-0472">Membrane</keyword>
<sequence length="364" mass="39882">MAAQIGGAAVYSLLSHDFEQEATQFSLDGVSPEESTGAKAYFSKLIEVSPSSERNSQTSESLAVVKTWSRKGSFQEHEEILPVIVAFKGRGDSFEEGGPSSFSGASHPLEPVDTDLVRTVYVALSQTNSEIGCLVKSLSIKGSFLEDLSIRVLDVKPNAALLSPAENLVEEPNDIGAYASSLTVPSASQNTKTVFCHIIPRSLFGMLLCLQVLIIDFMRYAIPPVVALLTLKYQGKPENPFEAHSLLVSISILAMLLSFLASSMSTLPHLSVKTKCILRHTRDLSGVLALALLVSLLLSQTLFWAAFLVFWAAYLLCINSPLYSSLFHLFKWLQQWLPQITTLQSIFSKLYRNDPQLPTHSIAV</sequence>
<dbReference type="OrthoDB" id="1875064at2759"/>
<evidence type="ECO:0000313" key="3">
    <source>
        <dbReference type="Proteomes" id="UP000655225"/>
    </source>
</evidence>
<gene>
    <name evidence="2" type="ORF">HHK36_000905</name>
</gene>
<feature type="transmembrane region" description="Helical" evidence="1">
    <location>
        <begin position="202"/>
        <end position="222"/>
    </location>
</feature>
<comment type="caution">
    <text evidence="2">The sequence shown here is derived from an EMBL/GenBank/DDBJ whole genome shotgun (WGS) entry which is preliminary data.</text>
</comment>
<dbReference type="PANTHER" id="PTHR34115">
    <property type="entry name" value="PROTEIN, PUTATIVE-RELATED"/>
    <property type="match status" value="1"/>
</dbReference>
<dbReference type="Proteomes" id="UP000655225">
    <property type="component" value="Unassembled WGS sequence"/>
</dbReference>
<keyword evidence="1" id="KW-1133">Transmembrane helix</keyword>
<feature type="transmembrane region" description="Helical" evidence="1">
    <location>
        <begin position="242"/>
        <end position="263"/>
    </location>
</feature>